<dbReference type="AlphaFoldDB" id="A0A2P2PKZ4"/>
<reference evidence="1" key="1">
    <citation type="submission" date="2018-02" db="EMBL/GenBank/DDBJ databases">
        <title>Rhizophora mucronata_Transcriptome.</title>
        <authorList>
            <person name="Meera S.P."/>
            <person name="Sreeshan A."/>
            <person name="Augustine A."/>
        </authorList>
    </citation>
    <scope>NUCLEOTIDE SEQUENCE</scope>
    <source>
        <tissue evidence="1">Leaf</tissue>
    </source>
</reference>
<protein>
    <submittedName>
        <fullName evidence="1">Clathrin assembly protein</fullName>
    </submittedName>
</protein>
<accession>A0A2P2PKZ4</accession>
<proteinExistence type="predicted"/>
<organism evidence="1">
    <name type="scientific">Rhizophora mucronata</name>
    <name type="common">Asiatic mangrove</name>
    <dbReference type="NCBI Taxonomy" id="61149"/>
    <lineage>
        <taxon>Eukaryota</taxon>
        <taxon>Viridiplantae</taxon>
        <taxon>Streptophyta</taxon>
        <taxon>Embryophyta</taxon>
        <taxon>Tracheophyta</taxon>
        <taxon>Spermatophyta</taxon>
        <taxon>Magnoliopsida</taxon>
        <taxon>eudicotyledons</taxon>
        <taxon>Gunneridae</taxon>
        <taxon>Pentapetalae</taxon>
        <taxon>rosids</taxon>
        <taxon>fabids</taxon>
        <taxon>Malpighiales</taxon>
        <taxon>Rhizophoraceae</taxon>
        <taxon>Rhizophora</taxon>
    </lineage>
</organism>
<evidence type="ECO:0000313" key="1">
    <source>
        <dbReference type="EMBL" id="MBX55408.1"/>
    </source>
</evidence>
<sequence>MRLQKTGASKWIGSLRMGCIMICWKRPECISKGICGAHHHVFLLLWPWVDRLVWAEGIGWLLRHCSHLNHGRGDVV</sequence>
<dbReference type="EMBL" id="GGEC01074924">
    <property type="protein sequence ID" value="MBX55408.1"/>
    <property type="molecule type" value="Transcribed_RNA"/>
</dbReference>
<name>A0A2P2PKZ4_RHIMU</name>